<reference evidence="5" key="2">
    <citation type="journal article" date="2022" name="Microbiol. Resour. Announc.">
        <title>Metagenome Sequencing to Explore Phylogenomics of Terrestrial Cyanobacteria.</title>
        <authorList>
            <person name="Ward R.D."/>
            <person name="Stajich J.E."/>
            <person name="Johansen J.R."/>
            <person name="Huntemann M."/>
            <person name="Clum A."/>
            <person name="Foster B."/>
            <person name="Foster B."/>
            <person name="Roux S."/>
            <person name="Palaniappan K."/>
            <person name="Varghese N."/>
            <person name="Mukherjee S."/>
            <person name="Reddy T.B.K."/>
            <person name="Daum C."/>
            <person name="Copeland A."/>
            <person name="Chen I.A."/>
            <person name="Ivanova N.N."/>
            <person name="Kyrpides N.C."/>
            <person name="Shapiro N."/>
            <person name="Eloe-Fadrosh E.A."/>
            <person name="Pietrasiak N."/>
        </authorList>
    </citation>
    <scope>NUCLEOTIDE SEQUENCE</scope>
    <source>
        <strain evidence="5">UHER 2000/2452</strain>
    </source>
</reference>
<gene>
    <name evidence="5" type="ORF">KME15_10520</name>
</gene>
<protein>
    <submittedName>
        <fullName evidence="5">TerB N-terminal domain-containing protein</fullName>
    </submittedName>
</protein>
<evidence type="ECO:0000313" key="5">
    <source>
        <dbReference type="EMBL" id="MBW4659098.1"/>
    </source>
</evidence>
<feature type="region of interest" description="Disordered" evidence="1">
    <location>
        <begin position="30"/>
        <end position="56"/>
    </location>
</feature>
<evidence type="ECO:0000259" key="3">
    <source>
        <dbReference type="Pfam" id="PF13208"/>
    </source>
</evidence>
<feature type="compositionally biased region" description="Low complexity" evidence="1">
    <location>
        <begin position="706"/>
        <end position="725"/>
    </location>
</feature>
<organism evidence="5 6">
    <name type="scientific">Drouetiella hepatica Uher 2000/2452</name>
    <dbReference type="NCBI Taxonomy" id="904376"/>
    <lineage>
        <taxon>Bacteria</taxon>
        <taxon>Bacillati</taxon>
        <taxon>Cyanobacteriota</taxon>
        <taxon>Cyanophyceae</taxon>
        <taxon>Oculatellales</taxon>
        <taxon>Oculatellaceae</taxon>
        <taxon>Drouetiella</taxon>
    </lineage>
</organism>
<feature type="region of interest" description="Disordered" evidence="1">
    <location>
        <begin position="706"/>
        <end position="735"/>
    </location>
</feature>
<reference evidence="5" key="1">
    <citation type="submission" date="2021-05" db="EMBL/GenBank/DDBJ databases">
        <authorList>
            <person name="Pietrasiak N."/>
            <person name="Ward R."/>
            <person name="Stajich J.E."/>
            <person name="Kurbessoian T."/>
        </authorList>
    </citation>
    <scope>NUCLEOTIDE SEQUENCE</scope>
    <source>
        <strain evidence="5">UHER 2000/2452</strain>
    </source>
</reference>
<dbReference type="InterPro" id="IPR025266">
    <property type="entry name" value="TerB_N"/>
</dbReference>
<dbReference type="Pfam" id="PF13208">
    <property type="entry name" value="TerB_N"/>
    <property type="match status" value="1"/>
</dbReference>
<name>A0A951QA96_9CYAN</name>
<dbReference type="CDD" id="cd07176">
    <property type="entry name" value="terB"/>
    <property type="match status" value="1"/>
</dbReference>
<dbReference type="InterPro" id="IPR007791">
    <property type="entry name" value="DjlA_N"/>
</dbReference>
<feature type="domain" description="TerB-C" evidence="4">
    <location>
        <begin position="668"/>
        <end position="807"/>
    </location>
</feature>
<dbReference type="AlphaFoldDB" id="A0A951QA96"/>
<dbReference type="Pfam" id="PF15615">
    <property type="entry name" value="TerB_C"/>
    <property type="match status" value="1"/>
</dbReference>
<feature type="compositionally biased region" description="Basic and acidic residues" evidence="1">
    <location>
        <begin position="30"/>
        <end position="44"/>
    </location>
</feature>
<sequence length="810" mass="89360">MEFRPFWELLADLGIALPEPDKLKGKILDRLDPSRTEGKSEPQRMKSGRASRRTNAMPVSPQELIDFFSELEFEERLAGRTERMEPSRNQNGEWIPPDETVTVAGYEIPGMVYVGEDLAAINNSRASETSLINPQLKVKRDRPDHEGKQMPYSTSYSQMPPACRAAYLQWLSTGRNAPNTYIGYIWLFFYGLERRVFHDLLRADLKNDAVRQELDQIVAEVERLNKVYGGNSLSGGIRYKTETFLETCQVMRSADLSKTIDPMTAKALPLQVGLGQLVAQGQPIPANWALAWYMRLANLRMPTAATRCPDEFQALFQLRYSQQYGDGMKLKSGKSKLTTAYYPASQSFWSRSVTVPIGNLPDVTRFAAKIKKIGEVVETCRVELEPLSRYLGRNPKGRETHGAIALLPAELLATHGGKVVQKLQKWLDKIFPKPENQIAVVSGADLLKQWLGANLDKLTRAEAAGLAKFLELLGYGMEPDVRLGGTPPTLKNSIALFRLDSPSLLALSNEYLEATLLAHLAIFVANGDESPSAAEQQCLQKHLADWVTLEAPERSRLDAHVQVLLSEQPTLRGLKARVERTEPKQRGAIAQFALRVAAADGQLSPKEVQLLEKVYLLLELDPQTLYSDIHGFSTAVKPAVSHDPVTVRQAAATVGHSIPPKPKKGEPAAFALDMALVQSKLVESQEISELLAEIFVDEGEVLSSEAAGKSSSGKVASGKAASGTKAQKKRKAAPEIAGLDASHSALLMALAQQPVWQREQLESIAAQYHLMLDGALEVINEAAFDRSDEPVTEGHDSIEVNTDVLREMLS</sequence>
<feature type="domain" description="Co-chaperone DjlA N-terminal" evidence="2">
    <location>
        <begin position="517"/>
        <end position="624"/>
    </location>
</feature>
<comment type="caution">
    <text evidence="5">The sequence shown here is derived from an EMBL/GenBank/DDBJ whole genome shotgun (WGS) entry which is preliminary data.</text>
</comment>
<proteinExistence type="predicted"/>
<dbReference type="InterPro" id="IPR028932">
    <property type="entry name" value="TerB-C"/>
</dbReference>
<evidence type="ECO:0000259" key="2">
    <source>
        <dbReference type="Pfam" id="PF05099"/>
    </source>
</evidence>
<dbReference type="InterPro" id="IPR029024">
    <property type="entry name" value="TerB-like"/>
</dbReference>
<evidence type="ECO:0000259" key="4">
    <source>
        <dbReference type="Pfam" id="PF15615"/>
    </source>
</evidence>
<dbReference type="Proteomes" id="UP000757435">
    <property type="component" value="Unassembled WGS sequence"/>
</dbReference>
<feature type="domain" description="TerB N-terminal" evidence="3">
    <location>
        <begin position="96"/>
        <end position="303"/>
    </location>
</feature>
<dbReference type="Gene3D" id="1.10.3680.10">
    <property type="entry name" value="TerB-like"/>
    <property type="match status" value="1"/>
</dbReference>
<dbReference type="EMBL" id="JAHHHD010000009">
    <property type="protein sequence ID" value="MBW4659098.1"/>
    <property type="molecule type" value="Genomic_DNA"/>
</dbReference>
<evidence type="ECO:0000256" key="1">
    <source>
        <dbReference type="SAM" id="MobiDB-lite"/>
    </source>
</evidence>
<evidence type="ECO:0000313" key="6">
    <source>
        <dbReference type="Proteomes" id="UP000757435"/>
    </source>
</evidence>
<dbReference type="Pfam" id="PF05099">
    <property type="entry name" value="TerB"/>
    <property type="match status" value="1"/>
</dbReference>
<dbReference type="SUPFAM" id="SSF158682">
    <property type="entry name" value="TerB-like"/>
    <property type="match status" value="1"/>
</dbReference>
<accession>A0A951QA96</accession>